<organism evidence="1 2">
    <name type="scientific">Aphis gossypii</name>
    <name type="common">Cotton aphid</name>
    <dbReference type="NCBI Taxonomy" id="80765"/>
    <lineage>
        <taxon>Eukaryota</taxon>
        <taxon>Metazoa</taxon>
        <taxon>Ecdysozoa</taxon>
        <taxon>Arthropoda</taxon>
        <taxon>Hexapoda</taxon>
        <taxon>Insecta</taxon>
        <taxon>Pterygota</taxon>
        <taxon>Neoptera</taxon>
        <taxon>Paraneoptera</taxon>
        <taxon>Hemiptera</taxon>
        <taxon>Sternorrhyncha</taxon>
        <taxon>Aphidomorpha</taxon>
        <taxon>Aphidoidea</taxon>
        <taxon>Aphididae</taxon>
        <taxon>Aphidini</taxon>
        <taxon>Aphis</taxon>
        <taxon>Aphis</taxon>
    </lineage>
</organism>
<dbReference type="Proteomes" id="UP001154329">
    <property type="component" value="Chromosome 3"/>
</dbReference>
<dbReference type="AlphaFoldDB" id="A0A9P0JES8"/>
<evidence type="ECO:0000313" key="1">
    <source>
        <dbReference type="EMBL" id="CAH1733400.1"/>
    </source>
</evidence>
<evidence type="ECO:0000313" key="2">
    <source>
        <dbReference type="Proteomes" id="UP001154329"/>
    </source>
</evidence>
<dbReference type="EMBL" id="OU899036">
    <property type="protein sequence ID" value="CAH1733400.1"/>
    <property type="molecule type" value="Genomic_DNA"/>
</dbReference>
<protein>
    <recommendedName>
        <fullName evidence="3">Regulatory protein zeste</fullName>
    </recommendedName>
</protein>
<reference evidence="1" key="2">
    <citation type="submission" date="2022-10" db="EMBL/GenBank/DDBJ databases">
        <authorList>
            <consortium name="ENA_rothamsted_submissions"/>
            <consortium name="culmorum"/>
            <person name="King R."/>
        </authorList>
    </citation>
    <scope>NUCLEOTIDE SEQUENCE</scope>
</reference>
<accession>A0A9P0JES8</accession>
<reference evidence="1" key="1">
    <citation type="submission" date="2022-02" db="EMBL/GenBank/DDBJ databases">
        <authorList>
            <person name="King R."/>
        </authorList>
    </citation>
    <scope>NUCLEOTIDE SEQUENCE</scope>
</reference>
<evidence type="ECO:0008006" key="3">
    <source>
        <dbReference type="Google" id="ProtNLM"/>
    </source>
</evidence>
<gene>
    <name evidence="1" type="ORF">APHIGO_LOCUS9716</name>
</gene>
<name>A0A9P0JES8_APHGO</name>
<proteinExistence type="predicted"/>
<keyword evidence="2" id="KW-1185">Reference proteome</keyword>
<sequence length="256" mass="28951">MMKIKTQNKLILLNAIRERKSVLFGNFKSTSNDEKVESWKSVHNIAQSLQLATSDRSWQFTRDKLYGLWKCRTLEKRDNKKGKFTGKAGGKKCQYDDVDLAILDILDEDSAIVQGLGLPGSSTFAENKSTITTSETSSSNPLDCQKNMKRKKALLDFSNKKTKADNENDRAELIKIEIYIRKLQALKLERELGLQPSIFTKDLVKESLIQEVELVNVPVLDLDASNTSIDLFGEFYFSVFACAFNNAYAVCVSYYG</sequence>